<dbReference type="AlphaFoldDB" id="A0A2W5SDU8"/>
<dbReference type="EMBL" id="QFQS01000002">
    <property type="protein sequence ID" value="PZQ98034.1"/>
    <property type="molecule type" value="Genomic_DNA"/>
</dbReference>
<evidence type="ECO:0000313" key="2">
    <source>
        <dbReference type="EMBL" id="PZQ98034.1"/>
    </source>
</evidence>
<dbReference type="InterPro" id="IPR045524">
    <property type="entry name" value="DUF6473"/>
</dbReference>
<evidence type="ECO:0000313" key="3">
    <source>
        <dbReference type="Proteomes" id="UP000248975"/>
    </source>
</evidence>
<proteinExistence type="predicted"/>
<evidence type="ECO:0000259" key="1">
    <source>
        <dbReference type="Pfam" id="PF20078"/>
    </source>
</evidence>
<name>A0A2W5SDU8_CERSP</name>
<organism evidence="2 3">
    <name type="scientific">Cereibacter sphaeroides</name>
    <name type="common">Rhodobacter sphaeroides</name>
    <dbReference type="NCBI Taxonomy" id="1063"/>
    <lineage>
        <taxon>Bacteria</taxon>
        <taxon>Pseudomonadati</taxon>
        <taxon>Pseudomonadota</taxon>
        <taxon>Alphaproteobacteria</taxon>
        <taxon>Rhodobacterales</taxon>
        <taxon>Paracoccaceae</taxon>
        <taxon>Cereibacter</taxon>
    </lineage>
</organism>
<comment type="caution">
    <text evidence="2">The sequence shown here is derived from an EMBL/GenBank/DDBJ whole genome shotgun (WGS) entry which is preliminary data.</text>
</comment>
<accession>A0A2W5SDU8</accession>
<dbReference type="Proteomes" id="UP000248975">
    <property type="component" value="Unassembled WGS sequence"/>
</dbReference>
<dbReference type="Pfam" id="PF20078">
    <property type="entry name" value="DUF6473"/>
    <property type="match status" value="1"/>
</dbReference>
<sequence length="273" mass="29701">MAYADPGDGALDYFPCRYGGSKILFRGPHRIIRGRFNAVIGGTETYGKFVADPFPALIERVTGVPMLNLGCVNAGPDVFLNEPALPGILEGAEVVVVQVLGAQNLTNRFYAVHPRRNDRFLRAADPLIAMYPEVDFTEFHFTRHMLQALHGAGPARFQVLAEELRQVWTRRMEQLLSALPGRVILLRISDRPASAEVGQEMASPILVDAAMIEGIRPFVSDYVEVISAGVQPDALDGMVFAPLERLAAAEVPGPAIHRQVAAALAPRMVVAPP</sequence>
<feature type="domain" description="DUF6473" evidence="1">
    <location>
        <begin position="1"/>
        <end position="268"/>
    </location>
</feature>
<protein>
    <recommendedName>
        <fullName evidence="1">DUF6473 domain-containing protein</fullName>
    </recommendedName>
</protein>
<gene>
    <name evidence="2" type="ORF">DI533_13005</name>
</gene>
<reference evidence="2 3" key="1">
    <citation type="submission" date="2017-08" db="EMBL/GenBank/DDBJ databases">
        <title>Infants hospitalized years apart are colonized by the same room-sourced microbial strains.</title>
        <authorList>
            <person name="Brooks B."/>
            <person name="Olm M.R."/>
            <person name="Firek B.A."/>
            <person name="Baker R."/>
            <person name="Thomas B.C."/>
            <person name="Morowitz M.J."/>
            <person name="Banfield J.F."/>
        </authorList>
    </citation>
    <scope>NUCLEOTIDE SEQUENCE [LARGE SCALE GENOMIC DNA]</scope>
    <source>
        <strain evidence="2">S2_003_000_R2_11</strain>
    </source>
</reference>